<dbReference type="Pfam" id="PF00505">
    <property type="entry name" value="HMG_box"/>
    <property type="match status" value="1"/>
</dbReference>
<dbReference type="SUPFAM" id="SSF47095">
    <property type="entry name" value="HMG-box"/>
    <property type="match status" value="1"/>
</dbReference>
<evidence type="ECO:0000256" key="3">
    <source>
        <dbReference type="PROSITE-ProRule" id="PRU00267"/>
    </source>
</evidence>
<sequence>MDLNSLASLSHFDTFDDDISKESSDLTVDAGLSGTSPFLSSVSQQELSHGLSIVATSSDIRGQQSEPSKRKGGWTKGKKRKKIVKDTNAPKQPLSGYLRFLTERREQFRQEKPNLSFAEMSKQLGNEWSNLGPHEKQRYLDEAEREKEKYMKDLEAYQKTDSYKTFRQQFEKKVKDDVENTDMMGLQAVGVEEEESGTFDIPIFTEEFLDHNKARDAELRQLRKQTTELEEQNAILSKHTDNMRQAVDRLELDAAQQRQTNQALSVHLDALRACLTTSFSSVPLPGTGELPTLDTIDTYMAKLHSLILDSPQENEHLIATVREIVGTINIEL</sequence>
<feature type="domain" description="HMG box" evidence="6">
    <location>
        <begin position="90"/>
        <end position="158"/>
    </location>
</feature>
<gene>
    <name evidence="7" type="primary">ORF21115</name>
</gene>
<dbReference type="SMART" id="SM00398">
    <property type="entry name" value="HMG"/>
    <property type="match status" value="1"/>
</dbReference>
<evidence type="ECO:0000256" key="1">
    <source>
        <dbReference type="ARBA" id="ARBA00023125"/>
    </source>
</evidence>
<dbReference type="InterPro" id="IPR036910">
    <property type="entry name" value="HMG_box_dom_sf"/>
</dbReference>
<accession>A0A0B6YBP2</accession>
<keyword evidence="2 3" id="KW-0539">Nucleus</keyword>
<evidence type="ECO:0000256" key="5">
    <source>
        <dbReference type="SAM" id="MobiDB-lite"/>
    </source>
</evidence>
<dbReference type="GO" id="GO:0003677">
    <property type="term" value="F:DNA binding"/>
    <property type="evidence" value="ECO:0007669"/>
    <property type="project" value="UniProtKB-UniRule"/>
</dbReference>
<dbReference type="GO" id="GO:0010468">
    <property type="term" value="P:regulation of gene expression"/>
    <property type="evidence" value="ECO:0007669"/>
    <property type="project" value="TreeGrafter"/>
</dbReference>
<dbReference type="GO" id="GO:0005634">
    <property type="term" value="C:nucleus"/>
    <property type="evidence" value="ECO:0007669"/>
    <property type="project" value="UniProtKB-UniRule"/>
</dbReference>
<proteinExistence type="predicted"/>
<feature type="DNA-binding region" description="HMG box" evidence="3">
    <location>
        <begin position="90"/>
        <end position="158"/>
    </location>
</feature>
<reference evidence="7" key="1">
    <citation type="submission" date="2014-12" db="EMBL/GenBank/DDBJ databases">
        <title>Insight into the proteome of Arion vulgaris.</title>
        <authorList>
            <person name="Aradska J."/>
            <person name="Bulat T."/>
            <person name="Smidak R."/>
            <person name="Sarate P."/>
            <person name="Gangsoo J."/>
            <person name="Sialana F."/>
            <person name="Bilban M."/>
            <person name="Lubec G."/>
        </authorList>
    </citation>
    <scope>NUCLEOTIDE SEQUENCE</scope>
    <source>
        <tissue evidence="7">Skin</tissue>
    </source>
</reference>
<keyword evidence="1 3" id="KW-0238">DNA-binding</keyword>
<dbReference type="PANTHER" id="PTHR46040:SF3">
    <property type="entry name" value="HIGH MOBILITY GROUP PROTEIN 2"/>
    <property type="match status" value="1"/>
</dbReference>
<evidence type="ECO:0000256" key="4">
    <source>
        <dbReference type="SAM" id="Coils"/>
    </source>
</evidence>
<dbReference type="PRINTS" id="PR00886">
    <property type="entry name" value="HIGHMOBLTY12"/>
</dbReference>
<name>A0A0B6YBP2_9EUPU</name>
<evidence type="ECO:0000259" key="6">
    <source>
        <dbReference type="PROSITE" id="PS50118"/>
    </source>
</evidence>
<evidence type="ECO:0000313" key="7">
    <source>
        <dbReference type="EMBL" id="CEK53742.1"/>
    </source>
</evidence>
<organism evidence="7">
    <name type="scientific">Arion vulgaris</name>
    <dbReference type="NCBI Taxonomy" id="1028688"/>
    <lineage>
        <taxon>Eukaryota</taxon>
        <taxon>Metazoa</taxon>
        <taxon>Spiralia</taxon>
        <taxon>Lophotrochozoa</taxon>
        <taxon>Mollusca</taxon>
        <taxon>Gastropoda</taxon>
        <taxon>Heterobranchia</taxon>
        <taxon>Euthyneura</taxon>
        <taxon>Panpulmonata</taxon>
        <taxon>Eupulmonata</taxon>
        <taxon>Stylommatophora</taxon>
        <taxon>Helicina</taxon>
        <taxon>Arionoidea</taxon>
        <taxon>Arionidae</taxon>
        <taxon>Arion</taxon>
    </lineage>
</organism>
<feature type="coiled-coil region" evidence="4">
    <location>
        <begin position="212"/>
        <end position="260"/>
    </location>
</feature>
<dbReference type="AlphaFoldDB" id="A0A0B6YBP2"/>
<protein>
    <recommendedName>
        <fullName evidence="6">HMG box domain-containing protein</fullName>
    </recommendedName>
</protein>
<evidence type="ECO:0000256" key="2">
    <source>
        <dbReference type="ARBA" id="ARBA00023242"/>
    </source>
</evidence>
<keyword evidence="4" id="KW-0175">Coiled coil</keyword>
<dbReference type="EMBL" id="HACG01006877">
    <property type="protein sequence ID" value="CEK53742.1"/>
    <property type="molecule type" value="Transcribed_RNA"/>
</dbReference>
<feature type="region of interest" description="Disordered" evidence="5">
    <location>
        <begin position="58"/>
        <end position="88"/>
    </location>
</feature>
<dbReference type="InterPro" id="IPR009071">
    <property type="entry name" value="HMG_box_dom"/>
</dbReference>
<dbReference type="PANTHER" id="PTHR46040">
    <property type="entry name" value="HIGH MOBILITY GROUP PROTEIN 2"/>
    <property type="match status" value="1"/>
</dbReference>
<dbReference type="InterPro" id="IPR051965">
    <property type="entry name" value="ChromReg_NeuronalGeneExpr"/>
</dbReference>
<dbReference type="Gene3D" id="1.10.30.10">
    <property type="entry name" value="High mobility group box domain"/>
    <property type="match status" value="1"/>
</dbReference>
<dbReference type="CDD" id="cd21980">
    <property type="entry name" value="HMG-box_HMG20"/>
    <property type="match status" value="1"/>
</dbReference>
<feature type="compositionally biased region" description="Basic residues" evidence="5">
    <location>
        <begin position="70"/>
        <end position="83"/>
    </location>
</feature>
<dbReference type="PROSITE" id="PS50118">
    <property type="entry name" value="HMG_BOX_2"/>
    <property type="match status" value="1"/>
</dbReference>